<dbReference type="Gene3D" id="2.170.190.11">
    <property type="entry name" value="Molybdopterin biosynthesis moea protein, domain 3"/>
    <property type="match status" value="1"/>
</dbReference>
<evidence type="ECO:0000256" key="4">
    <source>
        <dbReference type="ARBA" id="ARBA00022505"/>
    </source>
</evidence>
<dbReference type="SMART" id="SM00852">
    <property type="entry name" value="MoCF_biosynth"/>
    <property type="match status" value="1"/>
</dbReference>
<keyword evidence="4 7" id="KW-0500">Molybdenum</keyword>
<dbReference type="Proteomes" id="UP000592181">
    <property type="component" value="Unassembled WGS sequence"/>
</dbReference>
<proteinExistence type="inferred from homology"/>
<comment type="cofactor">
    <cofactor evidence="7">
        <name>Mg(2+)</name>
        <dbReference type="ChEBI" id="CHEBI:18420"/>
    </cofactor>
</comment>
<keyword evidence="7" id="KW-0479">Metal-binding</keyword>
<sequence>MPEIPAGQSRTVLSLEEYRDEVLALVSGPTPAETVSTADPRALLGRVLADDVTSRAPVPAFANSAMDGYAVRWADLAVGASLHVVAEIAAGDRQDPTLGRGECAQIMTGAPLPRDADTVVPVEATRPAGATVTITQLPAHGRGAHVRGAGEDLAAGDTVCPAGTTLDPAWLAAVAAAGCPEVSVRRRPVLGIAATGDELVPAGSELARGQIYESNGTHLAATAVRLGAEVAATTVIPDDEDRFVAALDELSAGCDLVVLSGGVSVGVHDVARIVLGEQADGTFRHVRVQPGKPQGWARWRGRVPVLALPGNPVSTAVSFELFGRPVLDRMLGRPAAPLGRAVAAHGWSSPPGRRQLVPVRLSSDADGRLLAQPAHRRGSASHMVTSLAGADALAEVPEDTIDVVEGDVLTTRSLR</sequence>
<dbReference type="InterPro" id="IPR005110">
    <property type="entry name" value="MoeA_linker/N"/>
</dbReference>
<dbReference type="PANTHER" id="PTHR10192">
    <property type="entry name" value="MOLYBDOPTERIN BIOSYNTHESIS PROTEIN"/>
    <property type="match status" value="1"/>
</dbReference>
<evidence type="ECO:0000256" key="2">
    <source>
        <dbReference type="ARBA" id="ARBA00005046"/>
    </source>
</evidence>
<comment type="caution">
    <text evidence="9">The sequence shown here is derived from an EMBL/GenBank/DDBJ whole genome shotgun (WGS) entry which is preliminary data.</text>
</comment>
<dbReference type="SUPFAM" id="SSF63867">
    <property type="entry name" value="MoeA C-terminal domain-like"/>
    <property type="match status" value="1"/>
</dbReference>
<evidence type="ECO:0000256" key="7">
    <source>
        <dbReference type="RuleBase" id="RU365090"/>
    </source>
</evidence>
<comment type="pathway">
    <text evidence="2 7">Cofactor biosynthesis; molybdopterin biosynthesis.</text>
</comment>
<comment type="catalytic activity">
    <reaction evidence="6">
        <text>adenylyl-molybdopterin + molybdate = Mo-molybdopterin + AMP + H(+)</text>
        <dbReference type="Rhea" id="RHEA:35047"/>
        <dbReference type="ChEBI" id="CHEBI:15378"/>
        <dbReference type="ChEBI" id="CHEBI:36264"/>
        <dbReference type="ChEBI" id="CHEBI:62727"/>
        <dbReference type="ChEBI" id="CHEBI:71302"/>
        <dbReference type="ChEBI" id="CHEBI:456215"/>
        <dbReference type="EC" id="2.10.1.1"/>
    </reaction>
</comment>
<name>A0A852XAP4_9MICO</name>
<comment type="function">
    <text evidence="1 7">Catalyzes the insertion of molybdate into adenylated molybdopterin with the concomitant release of AMP.</text>
</comment>
<evidence type="ECO:0000259" key="8">
    <source>
        <dbReference type="SMART" id="SM00852"/>
    </source>
</evidence>
<keyword evidence="5 7" id="KW-0501">Molybdenum cofactor biosynthesis</keyword>
<dbReference type="Pfam" id="PF03454">
    <property type="entry name" value="MoeA_C"/>
    <property type="match status" value="1"/>
</dbReference>
<dbReference type="EMBL" id="JACBZX010000001">
    <property type="protein sequence ID" value="NYG38610.1"/>
    <property type="molecule type" value="Genomic_DNA"/>
</dbReference>
<keyword evidence="7 9" id="KW-0808">Transferase</keyword>
<dbReference type="InterPro" id="IPR005111">
    <property type="entry name" value="MoeA_C_domain_IV"/>
</dbReference>
<evidence type="ECO:0000256" key="3">
    <source>
        <dbReference type="ARBA" id="ARBA00010763"/>
    </source>
</evidence>
<evidence type="ECO:0000256" key="6">
    <source>
        <dbReference type="ARBA" id="ARBA00047317"/>
    </source>
</evidence>
<feature type="domain" description="MoaB/Mog" evidence="8">
    <location>
        <begin position="191"/>
        <end position="329"/>
    </location>
</feature>
<gene>
    <name evidence="9" type="ORF">BJY28_003079</name>
</gene>
<dbReference type="InterPro" id="IPR001453">
    <property type="entry name" value="MoaB/Mog_dom"/>
</dbReference>
<dbReference type="SUPFAM" id="SSF63882">
    <property type="entry name" value="MoeA N-terminal region -like"/>
    <property type="match status" value="1"/>
</dbReference>
<dbReference type="GO" id="GO:0046872">
    <property type="term" value="F:metal ion binding"/>
    <property type="evidence" value="ECO:0007669"/>
    <property type="project" value="UniProtKB-UniRule"/>
</dbReference>
<dbReference type="Gene3D" id="3.90.105.10">
    <property type="entry name" value="Molybdopterin biosynthesis moea protein, domain 2"/>
    <property type="match status" value="1"/>
</dbReference>
<dbReference type="CDD" id="cd00887">
    <property type="entry name" value="MoeA"/>
    <property type="match status" value="1"/>
</dbReference>
<dbReference type="Pfam" id="PF03453">
    <property type="entry name" value="MoeA_N"/>
    <property type="match status" value="1"/>
</dbReference>
<dbReference type="InterPro" id="IPR038987">
    <property type="entry name" value="MoeA-like"/>
</dbReference>
<dbReference type="SUPFAM" id="SSF53218">
    <property type="entry name" value="Molybdenum cofactor biosynthesis proteins"/>
    <property type="match status" value="1"/>
</dbReference>
<keyword evidence="10" id="KW-1185">Reference proteome</keyword>
<dbReference type="GO" id="GO:0006777">
    <property type="term" value="P:Mo-molybdopterin cofactor biosynthetic process"/>
    <property type="evidence" value="ECO:0007669"/>
    <property type="project" value="UniProtKB-UniRule"/>
</dbReference>
<dbReference type="InterPro" id="IPR036425">
    <property type="entry name" value="MoaB/Mog-like_dom_sf"/>
</dbReference>
<dbReference type="EC" id="2.10.1.1" evidence="7"/>
<accession>A0A852XAP4</accession>
<dbReference type="Pfam" id="PF00994">
    <property type="entry name" value="MoCF_biosynth"/>
    <property type="match status" value="1"/>
</dbReference>
<reference evidence="9 10" key="1">
    <citation type="submission" date="2020-07" db="EMBL/GenBank/DDBJ databases">
        <title>Sequencing the genomes of 1000 actinobacteria strains.</title>
        <authorList>
            <person name="Klenk H.-P."/>
        </authorList>
    </citation>
    <scope>NUCLEOTIDE SEQUENCE [LARGE SCALE GENOMIC DNA]</scope>
    <source>
        <strain evidence="9 10">DSM 24723</strain>
    </source>
</reference>
<dbReference type="PANTHER" id="PTHR10192:SF5">
    <property type="entry name" value="GEPHYRIN"/>
    <property type="match status" value="1"/>
</dbReference>
<dbReference type="GO" id="GO:0061599">
    <property type="term" value="F:molybdopterin molybdotransferase activity"/>
    <property type="evidence" value="ECO:0007669"/>
    <property type="project" value="UniProtKB-UniRule"/>
</dbReference>
<organism evidence="9 10">
    <name type="scientific">Janibacter alkaliphilus</name>
    <dbReference type="NCBI Taxonomy" id="1069963"/>
    <lineage>
        <taxon>Bacteria</taxon>
        <taxon>Bacillati</taxon>
        <taxon>Actinomycetota</taxon>
        <taxon>Actinomycetes</taxon>
        <taxon>Micrococcales</taxon>
        <taxon>Intrasporangiaceae</taxon>
        <taxon>Janibacter</taxon>
    </lineage>
</organism>
<dbReference type="UniPathway" id="UPA00344"/>
<dbReference type="Gene3D" id="2.40.340.10">
    <property type="entry name" value="MoeA, C-terminal, domain IV"/>
    <property type="match status" value="1"/>
</dbReference>
<dbReference type="NCBIfam" id="NF045515">
    <property type="entry name" value="Glp_gephyrin"/>
    <property type="match status" value="1"/>
</dbReference>
<keyword evidence="7" id="KW-0460">Magnesium</keyword>
<dbReference type="InterPro" id="IPR036135">
    <property type="entry name" value="MoeA_linker/N_sf"/>
</dbReference>
<evidence type="ECO:0000256" key="1">
    <source>
        <dbReference type="ARBA" id="ARBA00002901"/>
    </source>
</evidence>
<dbReference type="AlphaFoldDB" id="A0A852XAP4"/>
<evidence type="ECO:0000256" key="5">
    <source>
        <dbReference type="ARBA" id="ARBA00023150"/>
    </source>
</evidence>
<evidence type="ECO:0000313" key="9">
    <source>
        <dbReference type="EMBL" id="NYG38610.1"/>
    </source>
</evidence>
<dbReference type="InterPro" id="IPR036688">
    <property type="entry name" value="MoeA_C_domain_IV_sf"/>
</dbReference>
<protein>
    <recommendedName>
        <fullName evidence="7">Molybdopterin molybdenumtransferase</fullName>
        <ecNumber evidence="7">2.10.1.1</ecNumber>
    </recommendedName>
</protein>
<dbReference type="RefSeq" id="WP_343037149.1">
    <property type="nucleotide sequence ID" value="NZ_JACBZX010000001.1"/>
</dbReference>
<comment type="similarity">
    <text evidence="3 7">Belongs to the MoeA family.</text>
</comment>
<dbReference type="GO" id="GO:0005829">
    <property type="term" value="C:cytosol"/>
    <property type="evidence" value="ECO:0007669"/>
    <property type="project" value="TreeGrafter"/>
</dbReference>
<dbReference type="Gene3D" id="3.40.980.10">
    <property type="entry name" value="MoaB/Mog-like domain"/>
    <property type="match status" value="1"/>
</dbReference>
<evidence type="ECO:0000313" key="10">
    <source>
        <dbReference type="Proteomes" id="UP000592181"/>
    </source>
</evidence>